<dbReference type="RefSeq" id="XP_024349035.1">
    <property type="nucleotide sequence ID" value="XM_024496559.1"/>
</dbReference>
<accession>W6UWH7</accession>
<sequence>MDPARRGRKKTVAALTARQYRETKKLELERLKLQLEMFKDAYYRYKKLYEKSQIDLKELSARQVLVNYNNPDSRCFMLEQRQPYISAPTSPDPALDFNPACVSPSVSSDFNFALGFDLTNENWEDPESHQGPPVTTCMPPLEGIDWNGGYGLVLPLTSFQGGMVGT</sequence>
<dbReference type="OrthoDB" id="6272888at2759"/>
<organism evidence="1 2">
    <name type="scientific">Echinococcus granulosus</name>
    <name type="common">Hydatid tapeworm</name>
    <dbReference type="NCBI Taxonomy" id="6210"/>
    <lineage>
        <taxon>Eukaryota</taxon>
        <taxon>Metazoa</taxon>
        <taxon>Spiralia</taxon>
        <taxon>Lophotrochozoa</taxon>
        <taxon>Platyhelminthes</taxon>
        <taxon>Cestoda</taxon>
        <taxon>Eucestoda</taxon>
        <taxon>Cyclophyllidea</taxon>
        <taxon>Taeniidae</taxon>
        <taxon>Echinococcus</taxon>
        <taxon>Echinococcus granulosus group</taxon>
    </lineage>
</organism>
<evidence type="ECO:0000313" key="1">
    <source>
        <dbReference type="EMBL" id="EUB57839.1"/>
    </source>
</evidence>
<proteinExistence type="predicted"/>
<dbReference type="EMBL" id="APAU02000074">
    <property type="protein sequence ID" value="EUB57839.1"/>
    <property type="molecule type" value="Genomic_DNA"/>
</dbReference>
<name>W6UWH7_ECHGR</name>
<evidence type="ECO:0000313" key="2">
    <source>
        <dbReference type="Proteomes" id="UP000019149"/>
    </source>
</evidence>
<dbReference type="KEGG" id="egl:EGR_07310"/>
<keyword evidence="2" id="KW-1185">Reference proteome</keyword>
<dbReference type="Proteomes" id="UP000019149">
    <property type="component" value="Unassembled WGS sequence"/>
</dbReference>
<comment type="caution">
    <text evidence="1">The sequence shown here is derived from an EMBL/GenBank/DDBJ whole genome shotgun (WGS) entry which is preliminary data.</text>
</comment>
<protein>
    <recommendedName>
        <fullName evidence="3">BZIP domain-containing protein</fullName>
    </recommendedName>
</protein>
<gene>
    <name evidence="1" type="ORF">EGR_07310</name>
</gene>
<dbReference type="GeneID" id="36343025"/>
<evidence type="ECO:0008006" key="3">
    <source>
        <dbReference type="Google" id="ProtNLM"/>
    </source>
</evidence>
<dbReference type="CTD" id="36343025"/>
<dbReference type="OMA" id="KDAYYRY"/>
<dbReference type="AlphaFoldDB" id="W6UWH7"/>
<reference evidence="1 2" key="1">
    <citation type="journal article" date="2013" name="Nat. Genet.">
        <title>The genome of the hydatid tapeworm Echinococcus granulosus.</title>
        <authorList>
            <person name="Zheng H."/>
            <person name="Zhang W."/>
            <person name="Zhang L."/>
            <person name="Zhang Z."/>
            <person name="Li J."/>
            <person name="Lu G."/>
            <person name="Zhu Y."/>
            <person name="Wang Y."/>
            <person name="Huang Y."/>
            <person name="Liu J."/>
            <person name="Kang H."/>
            <person name="Chen J."/>
            <person name="Wang L."/>
            <person name="Chen A."/>
            <person name="Yu S."/>
            <person name="Gao Z."/>
            <person name="Jin L."/>
            <person name="Gu W."/>
            <person name="Wang Z."/>
            <person name="Zhao L."/>
            <person name="Shi B."/>
            <person name="Wen H."/>
            <person name="Lin R."/>
            <person name="Jones M.K."/>
            <person name="Brejova B."/>
            <person name="Vinar T."/>
            <person name="Zhao G."/>
            <person name="McManus D.P."/>
            <person name="Chen Z."/>
            <person name="Zhou Y."/>
            <person name="Wang S."/>
        </authorList>
    </citation>
    <scope>NUCLEOTIDE SEQUENCE [LARGE SCALE GENOMIC DNA]</scope>
</reference>